<protein>
    <recommendedName>
        <fullName evidence="1">PseI/NeuA/B-like domain-containing protein</fullName>
    </recommendedName>
</protein>
<sequence>MINLGAKVIEKHFILDRNMCGSNFKL</sequence>
<proteinExistence type="predicted"/>
<dbReference type="Pfam" id="PF03102">
    <property type="entry name" value="NeuB"/>
    <property type="match status" value="1"/>
</dbReference>
<reference evidence="2 3" key="1">
    <citation type="submission" date="2019-04" db="EMBL/GenBank/DDBJ databases">
        <title>Genome sequencing of Clostridium botulinum Groups I-IV and Clostridium butyricum.</title>
        <authorList>
            <person name="Brunt J."/>
            <person name="Van Vliet A.H.M."/>
            <person name="Stringer S.C."/>
            <person name="Carter A.T."/>
            <person name="Peck M.W."/>
        </authorList>
    </citation>
    <scope>NUCLEOTIDE SEQUENCE [LARGE SCALE GENOMIC DNA]</scope>
    <source>
        <strain evidence="2 3">1605</strain>
    </source>
</reference>
<organism evidence="2 3">
    <name type="scientific">Clostridium botulinum</name>
    <dbReference type="NCBI Taxonomy" id="1491"/>
    <lineage>
        <taxon>Bacteria</taxon>
        <taxon>Bacillati</taxon>
        <taxon>Bacillota</taxon>
        <taxon>Clostridia</taxon>
        <taxon>Eubacteriales</taxon>
        <taxon>Clostridiaceae</taxon>
        <taxon>Clostridium</taxon>
    </lineage>
</organism>
<gene>
    <name evidence="2" type="ORF">FC774_15410</name>
</gene>
<comment type="caution">
    <text evidence="2">The sequence shown here is derived from an EMBL/GenBank/DDBJ whole genome shotgun (WGS) entry which is preliminary data.</text>
</comment>
<evidence type="ECO:0000313" key="2">
    <source>
        <dbReference type="EMBL" id="NFF89241.1"/>
    </source>
</evidence>
<dbReference type="Proteomes" id="UP000476820">
    <property type="component" value="Unassembled WGS sequence"/>
</dbReference>
<accession>A0A6M0V928</accession>
<dbReference type="EMBL" id="SWOV01000057">
    <property type="protein sequence ID" value="NFF89241.1"/>
    <property type="molecule type" value="Genomic_DNA"/>
</dbReference>
<dbReference type="InterPro" id="IPR013132">
    <property type="entry name" value="PseI/NeuA/B-like_N"/>
</dbReference>
<evidence type="ECO:0000259" key="1">
    <source>
        <dbReference type="Pfam" id="PF03102"/>
    </source>
</evidence>
<feature type="domain" description="PseI/NeuA/B-like" evidence="1">
    <location>
        <begin position="2"/>
        <end position="24"/>
    </location>
</feature>
<evidence type="ECO:0000313" key="3">
    <source>
        <dbReference type="Proteomes" id="UP000476820"/>
    </source>
</evidence>
<dbReference type="AlphaFoldDB" id="A0A6M0V928"/>
<name>A0A6M0V928_CLOBO</name>
<dbReference type="GO" id="GO:0016051">
    <property type="term" value="P:carbohydrate biosynthetic process"/>
    <property type="evidence" value="ECO:0007669"/>
    <property type="project" value="InterPro"/>
</dbReference>